<dbReference type="RefSeq" id="WP_198415298.1">
    <property type="nucleotide sequence ID" value="NZ_AP021884.1"/>
</dbReference>
<dbReference type="Proteomes" id="UP000321337">
    <property type="component" value="Unassembled WGS sequence"/>
</dbReference>
<comment type="caution">
    <text evidence="1">The sequence shown here is derived from an EMBL/GenBank/DDBJ whole genome shotgun (WGS) entry which is preliminary data.</text>
</comment>
<reference evidence="1 2" key="1">
    <citation type="submission" date="2019-07" db="EMBL/GenBank/DDBJ databases">
        <title>Whole genome shotgun sequence of Thiobacillus plumbophilus NBRC 107929.</title>
        <authorList>
            <person name="Hosoyama A."/>
            <person name="Uohara A."/>
            <person name="Ohji S."/>
            <person name="Ichikawa N."/>
        </authorList>
    </citation>
    <scope>NUCLEOTIDE SEQUENCE [LARGE SCALE GENOMIC DNA]</scope>
    <source>
        <strain evidence="1 2">NBRC 107929</strain>
    </source>
</reference>
<dbReference type="EMBL" id="BKAD01000050">
    <property type="protein sequence ID" value="GEP32138.1"/>
    <property type="molecule type" value="Genomic_DNA"/>
</dbReference>
<gene>
    <name evidence="1" type="ORF">TPL01_32760</name>
</gene>
<name>A0A512LCB9_9PROT</name>
<accession>A0A512LCB9</accession>
<evidence type="ECO:0000313" key="1">
    <source>
        <dbReference type="EMBL" id="GEP32138.1"/>
    </source>
</evidence>
<evidence type="ECO:0008006" key="3">
    <source>
        <dbReference type="Google" id="ProtNLM"/>
    </source>
</evidence>
<protein>
    <recommendedName>
        <fullName evidence="3">Cellulose biosynthesis protein BcsS</fullName>
    </recommendedName>
</protein>
<sequence length="256" mass="28352">MKTNMFFKIMQAGGGRPIGNWFAAVTAALTVVLTHGARADDFIVYSPYVTKGQNEIELRGFTYRDGSADTNGAGGYELAISHAFTSWWKPELYLGRFERNPGATTHLVGYEFENTFQLASAGEFWADPGFLLSYESNKQHGTPDAVEFGPLFEKRSGRIDQRLNLIWEKQVGTGASGKYALRSAYSVNYRINVKFAPGLEAYYRPGDNAYQIGPFLSGELPATAGSEFEYSAGVVFGVNRGAPDQTFVARLEYEFF</sequence>
<dbReference type="AlphaFoldDB" id="A0A512LCB9"/>
<organism evidence="1 2">
    <name type="scientific">Sulfuriferula plumbiphila</name>
    <dbReference type="NCBI Taxonomy" id="171865"/>
    <lineage>
        <taxon>Bacteria</taxon>
        <taxon>Pseudomonadati</taxon>
        <taxon>Pseudomonadota</taxon>
        <taxon>Betaproteobacteria</taxon>
        <taxon>Nitrosomonadales</taxon>
        <taxon>Sulfuricellaceae</taxon>
        <taxon>Sulfuriferula</taxon>
    </lineage>
</organism>
<proteinExistence type="predicted"/>
<evidence type="ECO:0000313" key="2">
    <source>
        <dbReference type="Proteomes" id="UP000321337"/>
    </source>
</evidence>
<keyword evidence="2" id="KW-1185">Reference proteome</keyword>